<dbReference type="CDD" id="cd22160">
    <property type="entry name" value="F-box_AtFBL13-like"/>
    <property type="match status" value="1"/>
</dbReference>
<reference evidence="3" key="1">
    <citation type="journal article" date="2017" name="Nature">
        <title>The sunflower genome provides insights into oil metabolism, flowering and Asterid evolution.</title>
        <authorList>
            <person name="Badouin H."/>
            <person name="Gouzy J."/>
            <person name="Grassa C.J."/>
            <person name="Murat F."/>
            <person name="Staton S.E."/>
            <person name="Cottret L."/>
            <person name="Lelandais-Briere C."/>
            <person name="Owens G.L."/>
            <person name="Carrere S."/>
            <person name="Mayjonade B."/>
            <person name="Legrand L."/>
            <person name="Gill N."/>
            <person name="Kane N.C."/>
            <person name="Bowers J.E."/>
            <person name="Hubner S."/>
            <person name="Bellec A."/>
            <person name="Berard A."/>
            <person name="Berges H."/>
            <person name="Blanchet N."/>
            <person name="Boniface M.C."/>
            <person name="Brunel D."/>
            <person name="Catrice O."/>
            <person name="Chaidir N."/>
            <person name="Claudel C."/>
            <person name="Donnadieu C."/>
            <person name="Faraut T."/>
            <person name="Fievet G."/>
            <person name="Helmstetter N."/>
            <person name="King M."/>
            <person name="Knapp S.J."/>
            <person name="Lai Z."/>
            <person name="Le Paslier M.C."/>
            <person name="Lippi Y."/>
            <person name="Lorenzon L."/>
            <person name="Mandel J.R."/>
            <person name="Marage G."/>
            <person name="Marchand G."/>
            <person name="Marquand E."/>
            <person name="Bret-Mestries E."/>
            <person name="Morien E."/>
            <person name="Nambeesan S."/>
            <person name="Nguyen T."/>
            <person name="Pegot-Espagnet P."/>
            <person name="Pouilly N."/>
            <person name="Raftis F."/>
            <person name="Sallet E."/>
            <person name="Schiex T."/>
            <person name="Thomas J."/>
            <person name="Vandecasteele C."/>
            <person name="Vares D."/>
            <person name="Vear F."/>
            <person name="Vautrin S."/>
            <person name="Crespi M."/>
            <person name="Mangin B."/>
            <person name="Burke J.M."/>
            <person name="Salse J."/>
            <person name="Munos S."/>
            <person name="Vincourt P."/>
            <person name="Rieseberg L.H."/>
            <person name="Langlade N.B."/>
        </authorList>
    </citation>
    <scope>NUCLEOTIDE SEQUENCE [LARGE SCALE GENOMIC DNA]</scope>
    <source>
        <strain evidence="3">cv. SF193</strain>
    </source>
</reference>
<dbReference type="SUPFAM" id="SSF81383">
    <property type="entry name" value="F-box domain"/>
    <property type="match status" value="1"/>
</dbReference>
<dbReference type="Pfam" id="PF00646">
    <property type="entry name" value="F-box"/>
    <property type="match status" value="1"/>
</dbReference>
<name>A0A251S2Y8_HELAN</name>
<dbReference type="EMBL" id="CM007905">
    <property type="protein sequence ID" value="OTF93028.1"/>
    <property type="molecule type" value="Genomic_DNA"/>
</dbReference>
<sequence length="761" mass="87501">MQQHYYNMEHHPPTRTRKLKSDFISTLPQNIIEDILTRIPLQEALRTSVLSKKWRHTWRGMPKLVFTDNMVNHLRIQLNKYKLISAIFHVLLFHNGPTIVEFRCSVGELHMESEFAQILSVLARGNTVKEFIFISDNRSNKLPVSFFALQGLEHVHLENCTLEPPLTFNGVSSLTVMNFQNVEVSAQVLQHFISKCPLLQSFILIEVGKGIESVPAGGNNFTLVDLFQCVPLLEGFGITKHYMKYLCAGGMPHKLPASLVHLSYLFLHVCLVEQNEISSALCIIRSSPVLGRIVFLMDNNDKSPVQQTPANFLDPEGYPDLNLDHLEMLEIHNYSNLPLEMEFVKLIIAKSPELEEVRIRLNSNVSADEERKMLKEMLLLPFPRASPSAKLIIAGKRNGDENPNLKRRLSEYSTRPPLIQKIACLNPRQQERWRYTWRGMPKLTFKDDMIAMSSDIYYMLRKCKLVHAIFHVLLLHNGPETLVFKCSVFHLHMESDIALIISYLARRTKVKKLFFSSDDRSYKLPVSFFSLQGLEFVYLYNCTFEPPLTFNGFSSLTSIRIWNVDVSAQMLQQFLSKCPQLVNLRLYLCAGGMPHKLPTSLVHLKNLFLNVCLVEQNEISSALCIIRSSPVLERINFLMSDNEKLPVQQTPTNFLDPEDYPDLKLDYLVKLEIENFSKLPLEMKFVKLIMAKSPLLKKVKIELNDNISVDEEMKMLKDMLRLPFLRASPCAELLFELQCYSKLARTCLLILVYGFEVAFAL</sequence>
<dbReference type="InterPro" id="IPR055411">
    <property type="entry name" value="LRR_FXL15/At3g58940/PEG3-like"/>
</dbReference>
<dbReference type="Proteomes" id="UP000215914">
    <property type="component" value="Chromosome 16"/>
</dbReference>
<dbReference type="InterPro" id="IPR053781">
    <property type="entry name" value="F-box_AtFBL13-like"/>
</dbReference>
<dbReference type="SUPFAM" id="SSF52047">
    <property type="entry name" value="RNI-like"/>
    <property type="match status" value="2"/>
</dbReference>
<dbReference type="Pfam" id="PF08387">
    <property type="entry name" value="FBD"/>
    <property type="match status" value="1"/>
</dbReference>
<accession>A0A251S2Y8</accession>
<dbReference type="Gene3D" id="3.80.10.10">
    <property type="entry name" value="Ribonuclease Inhibitor"/>
    <property type="match status" value="2"/>
</dbReference>
<dbReference type="SMART" id="SM00579">
    <property type="entry name" value="FBD"/>
    <property type="match status" value="2"/>
</dbReference>
<dbReference type="PANTHER" id="PTHR31639:SF315">
    <property type="entry name" value="LEUCINE-RICH REPEAT DOMAIN SUPERFAMILY, F-BOX-LIKE DOMAIN SUPERFAMILY"/>
    <property type="match status" value="1"/>
</dbReference>
<dbReference type="Gene3D" id="1.20.1280.50">
    <property type="match status" value="1"/>
</dbReference>
<dbReference type="SMART" id="SM00256">
    <property type="entry name" value="FBOX"/>
    <property type="match status" value="1"/>
</dbReference>
<evidence type="ECO:0000313" key="3">
    <source>
        <dbReference type="Proteomes" id="UP000215914"/>
    </source>
</evidence>
<evidence type="ECO:0000313" key="2">
    <source>
        <dbReference type="EMBL" id="OTF93028.1"/>
    </source>
</evidence>
<organism evidence="2 3">
    <name type="scientific">Helianthus annuus</name>
    <name type="common">Common sunflower</name>
    <dbReference type="NCBI Taxonomy" id="4232"/>
    <lineage>
        <taxon>Eukaryota</taxon>
        <taxon>Viridiplantae</taxon>
        <taxon>Streptophyta</taxon>
        <taxon>Embryophyta</taxon>
        <taxon>Tracheophyta</taxon>
        <taxon>Spermatophyta</taxon>
        <taxon>Magnoliopsida</taxon>
        <taxon>eudicotyledons</taxon>
        <taxon>Gunneridae</taxon>
        <taxon>Pentapetalae</taxon>
        <taxon>asterids</taxon>
        <taxon>campanulids</taxon>
        <taxon>Asterales</taxon>
        <taxon>Asteraceae</taxon>
        <taxon>Asteroideae</taxon>
        <taxon>Heliantheae alliance</taxon>
        <taxon>Heliantheae</taxon>
        <taxon>Helianthus</taxon>
    </lineage>
</organism>
<dbReference type="AlphaFoldDB" id="A0A251S2Y8"/>
<dbReference type="PROSITE" id="PS50181">
    <property type="entry name" value="FBOX"/>
    <property type="match status" value="1"/>
</dbReference>
<dbReference type="InterPro" id="IPR001810">
    <property type="entry name" value="F-box_dom"/>
</dbReference>
<protein>
    <submittedName>
        <fullName evidence="2">Putative F-box domain, FBD domain, Leucine-rich repeat domain, L domain-like protein</fullName>
    </submittedName>
</protein>
<dbReference type="InterPro" id="IPR055357">
    <property type="entry name" value="LRR_At1g61320_AtMIF1"/>
</dbReference>
<proteinExistence type="predicted"/>
<dbReference type="Pfam" id="PF23622">
    <property type="entry name" value="LRR_At1g61320_AtMIF1"/>
    <property type="match status" value="1"/>
</dbReference>
<dbReference type="InterPro" id="IPR032675">
    <property type="entry name" value="LRR_dom_sf"/>
</dbReference>
<feature type="domain" description="F-box" evidence="1">
    <location>
        <begin position="21"/>
        <end position="74"/>
    </location>
</feature>
<dbReference type="InterPro" id="IPR006566">
    <property type="entry name" value="FBD"/>
</dbReference>
<gene>
    <name evidence="2" type="ORF">HannXRQ_Chr16g0528401</name>
</gene>
<dbReference type="PANTHER" id="PTHR31639">
    <property type="entry name" value="F-BOX PROTEIN-LIKE"/>
    <property type="match status" value="1"/>
</dbReference>
<dbReference type="InterPro" id="IPR036047">
    <property type="entry name" value="F-box-like_dom_sf"/>
</dbReference>
<keyword evidence="3" id="KW-1185">Reference proteome</keyword>
<dbReference type="Pfam" id="PF24758">
    <property type="entry name" value="LRR_At5g56370"/>
    <property type="match status" value="1"/>
</dbReference>
<dbReference type="InParanoid" id="A0A251S2Y8"/>
<evidence type="ECO:0000259" key="1">
    <source>
        <dbReference type="PROSITE" id="PS50181"/>
    </source>
</evidence>